<reference evidence="2" key="1">
    <citation type="submission" date="2017-02" db="UniProtKB">
        <authorList>
            <consortium name="WormBaseParasite"/>
        </authorList>
    </citation>
    <scope>IDENTIFICATION</scope>
</reference>
<dbReference type="WBParaSite" id="ALUE_0000193601-mRNA-1">
    <property type="protein sequence ID" value="ALUE_0000193601-mRNA-1"/>
    <property type="gene ID" value="ALUE_0000193601"/>
</dbReference>
<sequence>MLLTKFSKFFRQFTNMVHSEWVVKCSVRWNYLYINARSYGVQLFVRRNRKHVGILSTMRNRNEILFIDKL</sequence>
<evidence type="ECO:0000313" key="2">
    <source>
        <dbReference type="WBParaSite" id="ALUE_0000193601-mRNA-1"/>
    </source>
</evidence>
<protein>
    <submittedName>
        <fullName evidence="2">Transposase</fullName>
    </submittedName>
</protein>
<keyword evidence="1" id="KW-1185">Reference proteome</keyword>
<evidence type="ECO:0000313" key="1">
    <source>
        <dbReference type="Proteomes" id="UP000036681"/>
    </source>
</evidence>
<dbReference type="Proteomes" id="UP000036681">
    <property type="component" value="Unplaced"/>
</dbReference>
<dbReference type="AlphaFoldDB" id="A0A0M3HK91"/>
<organism evidence="1 2">
    <name type="scientific">Ascaris lumbricoides</name>
    <name type="common">Giant roundworm</name>
    <dbReference type="NCBI Taxonomy" id="6252"/>
    <lineage>
        <taxon>Eukaryota</taxon>
        <taxon>Metazoa</taxon>
        <taxon>Ecdysozoa</taxon>
        <taxon>Nematoda</taxon>
        <taxon>Chromadorea</taxon>
        <taxon>Rhabditida</taxon>
        <taxon>Spirurina</taxon>
        <taxon>Ascaridomorpha</taxon>
        <taxon>Ascaridoidea</taxon>
        <taxon>Ascarididae</taxon>
        <taxon>Ascaris</taxon>
    </lineage>
</organism>
<accession>A0A0M3HK91</accession>
<proteinExistence type="predicted"/>
<name>A0A0M3HK91_ASCLU</name>